<reference evidence="3 4" key="1">
    <citation type="submission" date="2019-09" db="EMBL/GenBank/DDBJ databases">
        <authorList>
            <person name="Depoorter E."/>
        </authorList>
    </citation>
    <scope>NUCLEOTIDE SEQUENCE [LARGE SCALE GENOMIC DNA]</scope>
    <source>
        <strain evidence="3">LMG 20980</strain>
    </source>
</reference>
<evidence type="ECO:0000313" key="2">
    <source>
        <dbReference type="EMBL" id="MBM2766524.1"/>
    </source>
</evidence>
<dbReference type="AlphaFoldDB" id="A0A6P2G5Q3"/>
<evidence type="ECO:0000259" key="1">
    <source>
        <dbReference type="Pfam" id="PF03435"/>
    </source>
</evidence>
<dbReference type="SUPFAM" id="SSF51735">
    <property type="entry name" value="NAD(P)-binding Rossmann-fold domains"/>
    <property type="match status" value="1"/>
</dbReference>
<dbReference type="PANTHER" id="PTHR43781">
    <property type="entry name" value="SACCHAROPINE DEHYDROGENASE"/>
    <property type="match status" value="1"/>
</dbReference>
<dbReference type="Proteomes" id="UP000494201">
    <property type="component" value="Unassembled WGS sequence"/>
</dbReference>
<dbReference type="PANTHER" id="PTHR43781:SF1">
    <property type="entry name" value="SACCHAROPINE DEHYDROGENASE"/>
    <property type="match status" value="1"/>
</dbReference>
<name>A0A6P2G5Q3_9BURK</name>
<dbReference type="GeneID" id="56499629"/>
<protein>
    <submittedName>
        <fullName evidence="2">Saccharopine dehydrogenase NADP-binding domain-containing protein</fullName>
    </submittedName>
</protein>
<dbReference type="EMBL" id="JAFCIQ010000004">
    <property type="protein sequence ID" value="MBM2766524.1"/>
    <property type="molecule type" value="Genomic_DNA"/>
</dbReference>
<dbReference type="Pfam" id="PF03435">
    <property type="entry name" value="Sacchrp_dh_NADP"/>
    <property type="match status" value="1"/>
</dbReference>
<organism evidence="3 4">
    <name type="scientific">Burkholderia anthina</name>
    <dbReference type="NCBI Taxonomy" id="179879"/>
    <lineage>
        <taxon>Bacteria</taxon>
        <taxon>Pseudomonadati</taxon>
        <taxon>Pseudomonadota</taxon>
        <taxon>Betaproteobacteria</taxon>
        <taxon>Burkholderiales</taxon>
        <taxon>Burkholderiaceae</taxon>
        <taxon>Burkholderia</taxon>
        <taxon>Burkholderia cepacia complex</taxon>
    </lineage>
</organism>
<accession>A0A6P2G5Q3</accession>
<evidence type="ECO:0000313" key="5">
    <source>
        <dbReference type="Proteomes" id="UP000755577"/>
    </source>
</evidence>
<feature type="domain" description="Saccharopine dehydrogenase NADP binding" evidence="1">
    <location>
        <begin position="6"/>
        <end position="101"/>
    </location>
</feature>
<evidence type="ECO:0000313" key="3">
    <source>
        <dbReference type="EMBL" id="VVU48895.1"/>
    </source>
</evidence>
<dbReference type="Gene3D" id="3.40.50.720">
    <property type="entry name" value="NAD(P)-binding Rossmann-like Domain"/>
    <property type="match status" value="1"/>
</dbReference>
<dbReference type="Proteomes" id="UP000755577">
    <property type="component" value="Unassembled WGS sequence"/>
</dbReference>
<proteinExistence type="predicted"/>
<sequence>MSAPVVGIVGARGAVGSAARATLLAGGHHAVRAGYRMRRGGFPEGNDPHVDRRELDIDDAASLAAFCHGCTVVLNAAGPSVRIAERIARAADAVGADYVDAFGDRALSAPLAMRPLAPARRVVHCAGIYPGLSAIVPRWLAACHFDRIDALSGWSGGREACTPGAAADVLLSTAQGFGSSGAAWRAGRRVTGAPAAAGMTRIAGFPDEVHVQPFLSDEWAALAADLGIRDAQWHGVFASSRAADAIGRGVVRLRQAGPDALDEAVADLVETARLDLAGQTPYYRLVIDAAGERAGKPLRLRAVLHAADSYRLTGTIAAAAARRLIEAPPAPGVMRAAQLLDWNALHDDLLATRAIESFSVTEAAGCATAGIDEGAI</sequence>
<evidence type="ECO:0000313" key="4">
    <source>
        <dbReference type="Proteomes" id="UP000494201"/>
    </source>
</evidence>
<dbReference type="RefSeq" id="WP_174925715.1">
    <property type="nucleotide sequence ID" value="NZ_CABVLY010000004.1"/>
</dbReference>
<reference evidence="2 5" key="2">
    <citation type="submission" date="2021-02" db="EMBL/GenBank/DDBJ databases">
        <title>Draft genome of the type strains Burkholderia anthina DSM16086.</title>
        <authorList>
            <person name="Hertel R."/>
            <person name="Meissner J."/>
            <person name="Poehlein A."/>
            <person name="Daniel R."/>
            <person name="Commichau F.M."/>
        </authorList>
    </citation>
    <scope>NUCLEOTIDE SEQUENCE [LARGE SCALE GENOMIC DNA]</scope>
    <source>
        <strain evidence="2 5">DSM 16086</strain>
    </source>
</reference>
<keyword evidence="5" id="KW-1185">Reference proteome</keyword>
<dbReference type="EMBL" id="CABVLY010000004">
    <property type="protein sequence ID" value="VVU48895.1"/>
    <property type="molecule type" value="Genomic_DNA"/>
</dbReference>
<gene>
    <name evidence="3" type="ORF">BAN20980_01594</name>
    <name evidence="2" type="ORF">JQK92_08810</name>
</gene>
<dbReference type="InterPro" id="IPR036291">
    <property type="entry name" value="NAD(P)-bd_dom_sf"/>
</dbReference>
<dbReference type="InterPro" id="IPR005097">
    <property type="entry name" value="Sacchrp_dh_NADP-bd"/>
</dbReference>